<evidence type="ECO:0000259" key="1">
    <source>
        <dbReference type="PROSITE" id="PS50112"/>
    </source>
</evidence>
<accession>A0A1U9NN58</accession>
<dbReference type="InterPro" id="IPR035965">
    <property type="entry name" value="PAS-like_dom_sf"/>
</dbReference>
<organism evidence="2 3">
    <name type="scientific">Anaerohalosphaera lusitana</name>
    <dbReference type="NCBI Taxonomy" id="1936003"/>
    <lineage>
        <taxon>Bacteria</taxon>
        <taxon>Pseudomonadati</taxon>
        <taxon>Planctomycetota</taxon>
        <taxon>Phycisphaerae</taxon>
        <taxon>Sedimentisphaerales</taxon>
        <taxon>Anaerohalosphaeraceae</taxon>
        <taxon>Anaerohalosphaera</taxon>
    </lineage>
</organism>
<dbReference type="AlphaFoldDB" id="A0A1U9NN58"/>
<dbReference type="Pfam" id="PF13426">
    <property type="entry name" value="PAS_9"/>
    <property type="match status" value="1"/>
</dbReference>
<dbReference type="SUPFAM" id="SSF55785">
    <property type="entry name" value="PYP-like sensor domain (PAS domain)"/>
    <property type="match status" value="1"/>
</dbReference>
<dbReference type="KEGG" id="alus:STSP2_02355"/>
<dbReference type="Gene3D" id="3.30.450.20">
    <property type="entry name" value="PAS domain"/>
    <property type="match status" value="1"/>
</dbReference>
<dbReference type="PROSITE" id="PS50112">
    <property type="entry name" value="PAS"/>
    <property type="match status" value="1"/>
</dbReference>
<proteinExistence type="predicted"/>
<dbReference type="InterPro" id="IPR000014">
    <property type="entry name" value="PAS"/>
</dbReference>
<dbReference type="PANTHER" id="PTHR44757">
    <property type="entry name" value="DIGUANYLATE CYCLASE DGCP"/>
    <property type="match status" value="1"/>
</dbReference>
<dbReference type="RefSeq" id="WP_146662736.1">
    <property type="nucleotide sequence ID" value="NZ_CP019791.1"/>
</dbReference>
<dbReference type="CDD" id="cd00130">
    <property type="entry name" value="PAS"/>
    <property type="match status" value="1"/>
</dbReference>
<evidence type="ECO:0000313" key="2">
    <source>
        <dbReference type="EMBL" id="AQT69168.1"/>
    </source>
</evidence>
<keyword evidence="3" id="KW-1185">Reference proteome</keyword>
<dbReference type="NCBIfam" id="TIGR00229">
    <property type="entry name" value="sensory_box"/>
    <property type="match status" value="1"/>
</dbReference>
<dbReference type="GO" id="GO:0006355">
    <property type="term" value="P:regulation of DNA-templated transcription"/>
    <property type="evidence" value="ECO:0007669"/>
    <property type="project" value="InterPro"/>
</dbReference>
<sequence>MSGIENINDDFKRALLETIPCSVFIIDNAGRIIYWNRSIQQLTGYTADEVLGSGCENLKLTICDEGSPATSICAHLPKDSEHQMECEIRRKDGSVVPVVRTSKPVRDSRGENIGAIEALSA</sequence>
<protein>
    <submittedName>
        <fullName evidence="2">PAS domain S-box protein</fullName>
    </submittedName>
</protein>
<dbReference type="PANTHER" id="PTHR44757:SF2">
    <property type="entry name" value="BIOFILM ARCHITECTURE MAINTENANCE PROTEIN MBAA"/>
    <property type="match status" value="1"/>
</dbReference>
<dbReference type="InterPro" id="IPR052155">
    <property type="entry name" value="Biofilm_reg_signaling"/>
</dbReference>
<dbReference type="EMBL" id="CP019791">
    <property type="protein sequence ID" value="AQT69168.1"/>
    <property type="molecule type" value="Genomic_DNA"/>
</dbReference>
<dbReference type="STRING" id="1936003.STSP2_02355"/>
<evidence type="ECO:0000313" key="3">
    <source>
        <dbReference type="Proteomes" id="UP000189674"/>
    </source>
</evidence>
<dbReference type="OrthoDB" id="231918at2"/>
<dbReference type="SMART" id="SM00091">
    <property type="entry name" value="PAS"/>
    <property type="match status" value="1"/>
</dbReference>
<reference evidence="3" key="1">
    <citation type="submission" date="2017-02" db="EMBL/GenBank/DDBJ databases">
        <title>Comparative genomics and description of representatives of a novel lineage of planctomycetes thriving in anoxic sediments.</title>
        <authorList>
            <person name="Spring S."/>
            <person name="Bunk B."/>
            <person name="Sproer C."/>
        </authorList>
    </citation>
    <scope>NUCLEOTIDE SEQUENCE [LARGE SCALE GENOMIC DNA]</scope>
    <source>
        <strain evidence="3">ST-NAGAB-D1</strain>
    </source>
</reference>
<name>A0A1U9NN58_9BACT</name>
<gene>
    <name evidence="2" type="ORF">STSP2_02355</name>
</gene>
<dbReference type="Proteomes" id="UP000189674">
    <property type="component" value="Chromosome"/>
</dbReference>
<feature type="domain" description="PAS" evidence="1">
    <location>
        <begin position="8"/>
        <end position="52"/>
    </location>
</feature>